<dbReference type="SUPFAM" id="SSF56112">
    <property type="entry name" value="Protein kinase-like (PK-like)"/>
    <property type="match status" value="1"/>
</dbReference>
<dbReference type="PROSITE" id="PS00108">
    <property type="entry name" value="PROTEIN_KINASE_ST"/>
    <property type="match status" value="1"/>
</dbReference>
<comment type="caution">
    <text evidence="8">The sequence shown here is derived from an EMBL/GenBank/DDBJ whole genome shotgun (WGS) entry which is preliminary data.</text>
</comment>
<accession>A0A4Q9V2F8</accession>
<dbReference type="PANTHER" id="PTHR43289:SF34">
    <property type="entry name" value="SERINE_THREONINE-PROTEIN KINASE YBDM-RELATED"/>
    <property type="match status" value="1"/>
</dbReference>
<evidence type="ECO:0000256" key="6">
    <source>
        <dbReference type="SAM" id="Phobius"/>
    </source>
</evidence>
<feature type="transmembrane region" description="Helical" evidence="6">
    <location>
        <begin position="610"/>
        <end position="629"/>
    </location>
</feature>
<feature type="transmembrane region" description="Helical" evidence="6">
    <location>
        <begin position="568"/>
        <end position="598"/>
    </location>
</feature>
<dbReference type="InterPro" id="IPR017441">
    <property type="entry name" value="Protein_kinase_ATP_BS"/>
</dbReference>
<keyword evidence="6" id="KW-0812">Transmembrane</keyword>
<dbReference type="Gene3D" id="3.30.200.20">
    <property type="entry name" value="Phosphorylase Kinase, domain 1"/>
    <property type="match status" value="1"/>
</dbReference>
<evidence type="ECO:0000313" key="8">
    <source>
        <dbReference type="EMBL" id="TBW23835.1"/>
    </source>
</evidence>
<organism evidence="8 9">
    <name type="scientific">Arcanobacterium bovis</name>
    <dbReference type="NCBI Taxonomy" id="2529275"/>
    <lineage>
        <taxon>Bacteria</taxon>
        <taxon>Bacillati</taxon>
        <taxon>Actinomycetota</taxon>
        <taxon>Actinomycetes</taxon>
        <taxon>Actinomycetales</taxon>
        <taxon>Actinomycetaceae</taxon>
        <taxon>Arcanobacterium</taxon>
    </lineage>
</organism>
<dbReference type="InterPro" id="IPR008271">
    <property type="entry name" value="Ser/Thr_kinase_AS"/>
</dbReference>
<evidence type="ECO:0000256" key="1">
    <source>
        <dbReference type="ARBA" id="ARBA00022679"/>
    </source>
</evidence>
<dbReference type="OrthoDB" id="9762169at2"/>
<dbReference type="Proteomes" id="UP000293036">
    <property type="component" value="Unassembled WGS sequence"/>
</dbReference>
<dbReference type="GO" id="GO:0005524">
    <property type="term" value="F:ATP binding"/>
    <property type="evidence" value="ECO:0007669"/>
    <property type="project" value="UniProtKB-UniRule"/>
</dbReference>
<keyword evidence="8" id="KW-0723">Serine/threonine-protein kinase</keyword>
<dbReference type="SMART" id="SM00220">
    <property type="entry name" value="S_TKc"/>
    <property type="match status" value="1"/>
</dbReference>
<feature type="domain" description="Protein kinase" evidence="7">
    <location>
        <begin position="30"/>
        <end position="286"/>
    </location>
</feature>
<dbReference type="Gene3D" id="1.10.510.10">
    <property type="entry name" value="Transferase(Phosphotransferase) domain 1"/>
    <property type="match status" value="1"/>
</dbReference>
<keyword evidence="3 8" id="KW-0418">Kinase</keyword>
<dbReference type="PROSITE" id="PS50011">
    <property type="entry name" value="PROTEIN_KINASE_DOM"/>
    <property type="match status" value="1"/>
</dbReference>
<dbReference type="CDD" id="cd14014">
    <property type="entry name" value="STKc_PknB_like"/>
    <property type="match status" value="1"/>
</dbReference>
<dbReference type="PANTHER" id="PTHR43289">
    <property type="entry name" value="MITOGEN-ACTIVATED PROTEIN KINASE KINASE KINASE 20-RELATED"/>
    <property type="match status" value="1"/>
</dbReference>
<dbReference type="AlphaFoldDB" id="A0A4Q9V2F8"/>
<evidence type="ECO:0000256" key="5">
    <source>
        <dbReference type="PROSITE-ProRule" id="PRU10141"/>
    </source>
</evidence>
<feature type="transmembrane region" description="Helical" evidence="6">
    <location>
        <begin position="650"/>
        <end position="671"/>
    </location>
</feature>
<keyword evidence="4 5" id="KW-0067">ATP-binding</keyword>
<name>A0A4Q9V2F8_9ACTO</name>
<evidence type="ECO:0000256" key="3">
    <source>
        <dbReference type="ARBA" id="ARBA00022777"/>
    </source>
</evidence>
<dbReference type="InterPro" id="IPR000719">
    <property type="entry name" value="Prot_kinase_dom"/>
</dbReference>
<keyword evidence="9" id="KW-1185">Reference proteome</keyword>
<evidence type="ECO:0000313" key="9">
    <source>
        <dbReference type="Proteomes" id="UP000293036"/>
    </source>
</evidence>
<evidence type="ECO:0000256" key="2">
    <source>
        <dbReference type="ARBA" id="ARBA00022741"/>
    </source>
</evidence>
<reference evidence="8 9" key="1">
    <citation type="submission" date="2019-02" db="EMBL/GenBank/DDBJ databases">
        <title>Arcanobacterium bovis sp. nov., isolated from the milk of a cow with mastitis.</title>
        <authorList>
            <person name="Sammra O."/>
            <person name="Foster G."/>
            <person name="Hassan A."/>
            <person name="Alssahen M."/>
            <person name="Laemmler C."/>
            <person name="Borowiak M."/>
            <person name="Malorny B."/>
            <person name="Abdulmawjood A."/>
        </authorList>
    </citation>
    <scope>NUCLEOTIDE SEQUENCE [LARGE SCALE GENOMIC DNA]</scope>
    <source>
        <strain evidence="8 9">C605018/01/1</strain>
    </source>
</reference>
<feature type="binding site" evidence="5">
    <location>
        <position position="58"/>
    </location>
    <ligand>
        <name>ATP</name>
        <dbReference type="ChEBI" id="CHEBI:30616"/>
    </ligand>
</feature>
<evidence type="ECO:0000259" key="7">
    <source>
        <dbReference type="PROSITE" id="PS50011"/>
    </source>
</evidence>
<evidence type="ECO:0000256" key="4">
    <source>
        <dbReference type="ARBA" id="ARBA00022840"/>
    </source>
</evidence>
<feature type="transmembrane region" description="Helical" evidence="6">
    <location>
        <begin position="528"/>
        <end position="547"/>
    </location>
</feature>
<dbReference type="GO" id="GO:0004674">
    <property type="term" value="F:protein serine/threonine kinase activity"/>
    <property type="evidence" value="ECO:0007669"/>
    <property type="project" value="UniProtKB-KW"/>
</dbReference>
<proteinExistence type="predicted"/>
<keyword evidence="6" id="KW-0472">Membrane</keyword>
<keyword evidence="2 5" id="KW-0547">Nucleotide-binding</keyword>
<dbReference type="InterPro" id="IPR011009">
    <property type="entry name" value="Kinase-like_dom_sf"/>
</dbReference>
<gene>
    <name evidence="8" type="ORF">EZJ44_01500</name>
</gene>
<keyword evidence="6" id="KW-1133">Transmembrane helix</keyword>
<sequence length="687" mass="72894">MIVARCPIQRRPILMALRRVMRQRTEIGGYRIVKRIGFGGMSSVYEAIDAGGARVALKLMHPAIAADPASRDRLRREVAMLRRVRGPYVAQVVDAEIDDDEVFIVTELIDGPTLEADVREQGRYENDDLLTLGEELADALDSIHSAGVLHRDLKPSNVMIGPEGPVLIDFGIAQAGDDTRLTQTGSLAHTPGYCDPRVLRGGAPDADADWWALAAVLAYAATGRPPYGKGQAAVVMHRVLTMPPDLEGIEAPLSFAFAAALDPDPQRRISFDELLSVVRDPANASLLGLRGGFAVAGAASALGDDDGGLGDDDASTVVAGGETEMVAYGSGEEADDDGTVVFDDDAATVVSPYVADDDGVFRGNGEDDEFPCREDDRAGKTAILTEIASENDLPGTAPATLIANVTPGVDSPMPTEVLAQVEPEYVPPTEMPPSIPPVAPTAVMPAATFNTYGAQERMMPGVQAGMVPNPYGVQAGAVAGVPGMQADASPNVQQMQAAILGTKPLPTFRIFLGIMWVAASLLAVKAPLVGLAAAVAVFSVLDVVGAVRQKILWRRLRRGGPSGSDVSIAMLSLPFTVVGSVLRTVVTVALPAGAAFAYFRFAQHIYMQDVPRSILLGVLAGIFLVSWLRPFGSQVREGARVVLNGVTPSVGYRVFWIVFALIFAVCGAFIFNTVQSVSWWPVPHLYF</sequence>
<protein>
    <submittedName>
        <fullName evidence="8">Serine/threonine protein kinase</fullName>
    </submittedName>
</protein>
<dbReference type="PROSITE" id="PS00107">
    <property type="entry name" value="PROTEIN_KINASE_ATP"/>
    <property type="match status" value="1"/>
</dbReference>
<keyword evidence="1" id="KW-0808">Transferase</keyword>
<dbReference type="EMBL" id="SJDT01000001">
    <property type="protein sequence ID" value="TBW23835.1"/>
    <property type="molecule type" value="Genomic_DNA"/>
</dbReference>
<dbReference type="Pfam" id="PF00069">
    <property type="entry name" value="Pkinase"/>
    <property type="match status" value="1"/>
</dbReference>